<feature type="region of interest" description="Disordered" evidence="4">
    <location>
        <begin position="482"/>
        <end position="505"/>
    </location>
</feature>
<dbReference type="SUPFAM" id="SSF56281">
    <property type="entry name" value="Metallo-hydrolase/oxidoreductase"/>
    <property type="match status" value="1"/>
</dbReference>
<dbReference type="InterPro" id="IPR036866">
    <property type="entry name" value="RibonucZ/Hydroxyglut_hydro"/>
</dbReference>
<proteinExistence type="predicted"/>
<feature type="region of interest" description="Disordered" evidence="4">
    <location>
        <begin position="698"/>
        <end position="725"/>
    </location>
</feature>
<evidence type="ECO:0008006" key="7">
    <source>
        <dbReference type="Google" id="ProtNLM"/>
    </source>
</evidence>
<evidence type="ECO:0000256" key="4">
    <source>
        <dbReference type="SAM" id="MobiDB-lite"/>
    </source>
</evidence>
<feature type="region of interest" description="Disordered" evidence="4">
    <location>
        <begin position="550"/>
        <end position="635"/>
    </location>
</feature>
<evidence type="ECO:0000256" key="1">
    <source>
        <dbReference type="ARBA" id="ARBA00022722"/>
    </source>
</evidence>
<dbReference type="PANTHER" id="PTHR23240:SF8">
    <property type="entry name" value="PROTEIN ARTEMIS"/>
    <property type="match status" value="1"/>
</dbReference>
<dbReference type="GO" id="GO:0035312">
    <property type="term" value="F:5'-3' DNA exonuclease activity"/>
    <property type="evidence" value="ECO:0007669"/>
    <property type="project" value="TreeGrafter"/>
</dbReference>
<dbReference type="GO" id="GO:0006303">
    <property type="term" value="P:double-strand break repair via nonhomologous end joining"/>
    <property type="evidence" value="ECO:0007669"/>
    <property type="project" value="TreeGrafter"/>
</dbReference>
<evidence type="ECO:0000313" key="6">
    <source>
        <dbReference type="Proteomes" id="UP000054097"/>
    </source>
</evidence>
<dbReference type="OrthoDB" id="5561659at2759"/>
<feature type="compositionally biased region" description="Low complexity" evidence="4">
    <location>
        <begin position="593"/>
        <end position="606"/>
    </location>
</feature>
<keyword evidence="3" id="KW-0269">Exonuclease</keyword>
<dbReference type="Proteomes" id="UP000054097">
    <property type="component" value="Unassembled WGS sequence"/>
</dbReference>
<sequence length="765" mass="85374">MPPGAPFDSVILPYDCIRVDAFATPNRADFKHPALYLLTHTHSDHLVGLDAKSFGGIVVCSETAKEMLLRLERTNDRIDYDNGVTLHKGRPYSHLKIEPKLVRGKLDYSHARDLLRAVPLNKPTEFELSPTLTVWITAIDANHCPGAVMFLVDGPYGAVLHTGDVRAEPWFVESLTRNPHLQQFIPLPQSIWPPPEGSPIRMLEAIYIDTAMLVVLRDLPPKEQAASDLVDLMELLDPSTTFYLNAWTWGYEDIFKAVGRRFNSKIHFDRYKADIYGHGEDLFMKSIVTTQTDTRFHACERLNRCSAVIRDSADIVYVHPTEMSTANWEVYKLETRERLLRGEKVTSLIVPLSRHSGLIELQALASLFKPKKVVPNFLLPGLNQLDWISMPNMFEQCVAPGGADRMRLDIQAALPLVGYVSETTAEIKNIALENAVGEDTKEIVMKWSSKEPLHGQNELVTRLLPFLPKEIRRDVEENCESIFEDNSEKPEPEGDAGSSDDEGDAHNQDWRAIFLGLQPDARGKVPRIEGDSNTHVQGNRMLLLDYKDGESKQAGTSRKDATLQGPQNKKRKRELEESSTGIPSKKQRRKSPEVIIIDDSSSSPRPSSKERSYKPNTVSANRPLQSDQTMKRPITVHKEKAKELKARISIAKRQSNVGIEAGALTIGHGSRLSVAWSQAVSTVVASSSQEAELLPPQVPTKLNPREYEPATKSDIPNQTPPLPGRSLELPQGVDLNKAKSLLNQLIADKGDWAGLSCIGSQTQTF</sequence>
<gene>
    <name evidence="5" type="ORF">M408DRAFT_60376</name>
</gene>
<name>A0A0C3BBQ3_SERVB</name>
<dbReference type="GO" id="GO:0003684">
    <property type="term" value="F:damaged DNA binding"/>
    <property type="evidence" value="ECO:0007669"/>
    <property type="project" value="TreeGrafter"/>
</dbReference>
<feature type="compositionally biased region" description="Basic and acidic residues" evidence="4">
    <location>
        <begin position="550"/>
        <end position="561"/>
    </location>
</feature>
<keyword evidence="1" id="KW-0540">Nuclease</keyword>
<dbReference type="HOGENOM" id="CLU_374724_0_0_1"/>
<dbReference type="GO" id="GO:0036297">
    <property type="term" value="P:interstrand cross-link repair"/>
    <property type="evidence" value="ECO:0007669"/>
    <property type="project" value="TreeGrafter"/>
</dbReference>
<accession>A0A0C3BBQ3</accession>
<dbReference type="EMBL" id="KN824277">
    <property type="protein sequence ID" value="KIM34250.1"/>
    <property type="molecule type" value="Genomic_DNA"/>
</dbReference>
<dbReference type="PANTHER" id="PTHR23240">
    <property type="entry name" value="DNA CROSS-LINK REPAIR PROTEIN PSO2/SNM1-RELATED"/>
    <property type="match status" value="1"/>
</dbReference>
<dbReference type="Gene3D" id="3.40.50.12650">
    <property type="match status" value="1"/>
</dbReference>
<feature type="compositionally biased region" description="Polar residues" evidence="4">
    <location>
        <begin position="614"/>
        <end position="628"/>
    </location>
</feature>
<reference evidence="6" key="2">
    <citation type="submission" date="2015-01" db="EMBL/GenBank/DDBJ databases">
        <title>Evolutionary Origins and Diversification of the Mycorrhizal Mutualists.</title>
        <authorList>
            <consortium name="DOE Joint Genome Institute"/>
            <consortium name="Mycorrhizal Genomics Consortium"/>
            <person name="Kohler A."/>
            <person name="Kuo A."/>
            <person name="Nagy L.G."/>
            <person name="Floudas D."/>
            <person name="Copeland A."/>
            <person name="Barry K.W."/>
            <person name="Cichocki N."/>
            <person name="Veneault-Fourrey C."/>
            <person name="LaButti K."/>
            <person name="Lindquist E.A."/>
            <person name="Lipzen A."/>
            <person name="Lundell T."/>
            <person name="Morin E."/>
            <person name="Murat C."/>
            <person name="Riley R."/>
            <person name="Ohm R."/>
            <person name="Sun H."/>
            <person name="Tunlid A."/>
            <person name="Henrissat B."/>
            <person name="Grigoriev I.V."/>
            <person name="Hibbett D.S."/>
            <person name="Martin F."/>
        </authorList>
    </citation>
    <scope>NUCLEOTIDE SEQUENCE [LARGE SCALE GENOMIC DNA]</scope>
    <source>
        <strain evidence="6">MAFF 305830</strain>
    </source>
</reference>
<dbReference type="AlphaFoldDB" id="A0A0C3BBQ3"/>
<evidence type="ECO:0000313" key="5">
    <source>
        <dbReference type="EMBL" id="KIM34250.1"/>
    </source>
</evidence>
<organism evidence="5 6">
    <name type="scientific">Serendipita vermifera MAFF 305830</name>
    <dbReference type="NCBI Taxonomy" id="933852"/>
    <lineage>
        <taxon>Eukaryota</taxon>
        <taxon>Fungi</taxon>
        <taxon>Dikarya</taxon>
        <taxon>Basidiomycota</taxon>
        <taxon>Agaricomycotina</taxon>
        <taxon>Agaricomycetes</taxon>
        <taxon>Sebacinales</taxon>
        <taxon>Serendipitaceae</taxon>
        <taxon>Serendipita</taxon>
    </lineage>
</organism>
<evidence type="ECO:0000256" key="3">
    <source>
        <dbReference type="ARBA" id="ARBA00022839"/>
    </source>
</evidence>
<dbReference type="Gene3D" id="3.60.15.10">
    <property type="entry name" value="Ribonuclease Z/Hydroxyacylglutathione hydrolase-like"/>
    <property type="match status" value="2"/>
</dbReference>
<evidence type="ECO:0000256" key="2">
    <source>
        <dbReference type="ARBA" id="ARBA00022801"/>
    </source>
</evidence>
<dbReference type="GO" id="GO:0000723">
    <property type="term" value="P:telomere maintenance"/>
    <property type="evidence" value="ECO:0007669"/>
    <property type="project" value="TreeGrafter"/>
</dbReference>
<dbReference type="STRING" id="933852.A0A0C3BBQ3"/>
<protein>
    <recommendedName>
        <fullName evidence="7">DNA repair metallo-beta-lactamase domain-containing protein</fullName>
    </recommendedName>
</protein>
<reference evidence="5 6" key="1">
    <citation type="submission" date="2014-04" db="EMBL/GenBank/DDBJ databases">
        <authorList>
            <consortium name="DOE Joint Genome Institute"/>
            <person name="Kuo A."/>
            <person name="Zuccaro A."/>
            <person name="Kohler A."/>
            <person name="Nagy L.G."/>
            <person name="Floudas D."/>
            <person name="Copeland A."/>
            <person name="Barry K.W."/>
            <person name="Cichocki N."/>
            <person name="Veneault-Fourrey C."/>
            <person name="LaButti K."/>
            <person name="Lindquist E.A."/>
            <person name="Lipzen A."/>
            <person name="Lundell T."/>
            <person name="Morin E."/>
            <person name="Murat C."/>
            <person name="Sun H."/>
            <person name="Tunlid A."/>
            <person name="Henrissat B."/>
            <person name="Grigoriev I.V."/>
            <person name="Hibbett D.S."/>
            <person name="Martin F."/>
            <person name="Nordberg H.P."/>
            <person name="Cantor M.N."/>
            <person name="Hua S.X."/>
        </authorList>
    </citation>
    <scope>NUCLEOTIDE SEQUENCE [LARGE SCALE GENOMIC DNA]</scope>
    <source>
        <strain evidence="5 6">MAFF 305830</strain>
    </source>
</reference>
<keyword evidence="6" id="KW-1185">Reference proteome</keyword>
<keyword evidence="2" id="KW-0378">Hydrolase</keyword>